<sequence length="187" mass="21050">MSIHMLHLERNINMFWISLLRTRVLLRLPLRVDCRSELCPVVCSERADNSASSRVRPPNRPMLFHLRSVNTARQSELGRSMVVDLIVAQVQVRQRGVGGQTFTEEREGFVPHAQGVPLQHQPADSNRMEAVPIYYTPSSLSMQSLSNTSVKTVSFWKALASTEQVSADRFCPLRSSLEAGPALFSWS</sequence>
<organism evidence="1 2">
    <name type="scientific">Liparis tanakae</name>
    <name type="common">Tanaka's snailfish</name>
    <dbReference type="NCBI Taxonomy" id="230148"/>
    <lineage>
        <taxon>Eukaryota</taxon>
        <taxon>Metazoa</taxon>
        <taxon>Chordata</taxon>
        <taxon>Craniata</taxon>
        <taxon>Vertebrata</taxon>
        <taxon>Euteleostomi</taxon>
        <taxon>Actinopterygii</taxon>
        <taxon>Neopterygii</taxon>
        <taxon>Teleostei</taxon>
        <taxon>Neoteleostei</taxon>
        <taxon>Acanthomorphata</taxon>
        <taxon>Eupercaria</taxon>
        <taxon>Perciformes</taxon>
        <taxon>Cottioidei</taxon>
        <taxon>Cottales</taxon>
        <taxon>Liparidae</taxon>
        <taxon>Liparis</taxon>
    </lineage>
</organism>
<dbReference type="Proteomes" id="UP000314294">
    <property type="component" value="Unassembled WGS sequence"/>
</dbReference>
<dbReference type="EMBL" id="SRLO01000649">
    <property type="protein sequence ID" value="TNN49578.1"/>
    <property type="molecule type" value="Genomic_DNA"/>
</dbReference>
<name>A0A4Z2G7R1_9TELE</name>
<evidence type="ECO:0000313" key="1">
    <source>
        <dbReference type="EMBL" id="TNN49578.1"/>
    </source>
</evidence>
<accession>A0A4Z2G7R1</accession>
<proteinExistence type="predicted"/>
<comment type="caution">
    <text evidence="1">The sequence shown here is derived from an EMBL/GenBank/DDBJ whole genome shotgun (WGS) entry which is preliminary data.</text>
</comment>
<evidence type="ECO:0000313" key="2">
    <source>
        <dbReference type="Proteomes" id="UP000314294"/>
    </source>
</evidence>
<dbReference type="AlphaFoldDB" id="A0A4Z2G7R1"/>
<keyword evidence="2" id="KW-1185">Reference proteome</keyword>
<reference evidence="1 2" key="1">
    <citation type="submission" date="2019-03" db="EMBL/GenBank/DDBJ databases">
        <title>First draft genome of Liparis tanakae, snailfish: a comprehensive survey of snailfish specific genes.</title>
        <authorList>
            <person name="Kim W."/>
            <person name="Song I."/>
            <person name="Jeong J.-H."/>
            <person name="Kim D."/>
            <person name="Kim S."/>
            <person name="Ryu S."/>
            <person name="Song J.Y."/>
            <person name="Lee S.K."/>
        </authorList>
    </citation>
    <scope>NUCLEOTIDE SEQUENCE [LARGE SCALE GENOMIC DNA]</scope>
    <source>
        <tissue evidence="1">Muscle</tissue>
    </source>
</reference>
<gene>
    <name evidence="1" type="ORF">EYF80_040196</name>
</gene>
<protein>
    <submittedName>
        <fullName evidence="1">Uncharacterized protein</fullName>
    </submittedName>
</protein>